<evidence type="ECO:0000256" key="3">
    <source>
        <dbReference type="SAM" id="Coils"/>
    </source>
</evidence>
<proteinExistence type="inferred from homology"/>
<comment type="similarity">
    <text evidence="2">Belongs to the Sph1/Sph2 family.</text>
</comment>
<organism evidence="4 5">
    <name type="scientific">Halovenus carboxidivorans</name>
    <dbReference type="NCBI Taxonomy" id="2692199"/>
    <lineage>
        <taxon>Archaea</taxon>
        <taxon>Methanobacteriati</taxon>
        <taxon>Methanobacteriota</taxon>
        <taxon>Stenosarchaea group</taxon>
        <taxon>Halobacteria</taxon>
        <taxon>Halobacteriales</taxon>
        <taxon>Haloarculaceae</taxon>
        <taxon>Halovenus</taxon>
    </lineage>
</organism>
<evidence type="ECO:0000256" key="2">
    <source>
        <dbReference type="ARBA" id="ARBA00049666"/>
    </source>
</evidence>
<dbReference type="SUPFAM" id="SSF52540">
    <property type="entry name" value="P-loop containing nucleoside triphosphate hydrolases"/>
    <property type="match status" value="1"/>
</dbReference>
<dbReference type="NCBIfam" id="NF045487">
    <property type="entry name" value="ASRP"/>
    <property type="match status" value="1"/>
</dbReference>
<gene>
    <name evidence="4" type="ORF">GRX03_09975</name>
</gene>
<dbReference type="AlphaFoldDB" id="A0A6B0T6U9"/>
<dbReference type="OrthoDB" id="241568at2157"/>
<dbReference type="Gene3D" id="3.40.50.300">
    <property type="entry name" value="P-loop containing nucleotide triphosphate hydrolases"/>
    <property type="match status" value="2"/>
</dbReference>
<feature type="coiled-coil region" evidence="3">
    <location>
        <begin position="140"/>
        <end position="303"/>
    </location>
</feature>
<comment type="caution">
    <text evidence="4">The sequence shown here is derived from an EMBL/GenBank/DDBJ whole genome shotgun (WGS) entry which is preliminary data.</text>
</comment>
<keyword evidence="1 3" id="KW-0175">Coiled coil</keyword>
<evidence type="ECO:0000313" key="5">
    <source>
        <dbReference type="Proteomes" id="UP000466535"/>
    </source>
</evidence>
<sequence>MSPNADQKQSLLPERVDLSVSNIGGIDDTTVTLSAGVTVLSGRNATNRTSLLQGLMAALGSEQATLKADETTGRATLEADETYTAALERRQNTVRYGGEPFLDDPELADLFAFLLESNEARRAVARGADLRELIMRPVDTAAINDEITRLESEKRDLDDRLSELETLERRLPDLEQTRHRLEEEAEELRTELAELRDRLDTAEFDPAEGEDREARLREKLDAVQDARSELERVRDRIETERESIEALREERKSLREQLDELTADTETDLSQLSAEIDRLRSQKSDLDDEIAQLRQTIQFNQRRLDGSDPVFSDAGDLTRQLLSEGGEVTCWTCGSTVHSDRIEQTVDQLRELRQAKVAERSDIEADLEELRARKERIESDRRERSELTDRLDAVEAEIDRREDRKADLETRRTELSDRLETLETAVDRLDPADHEYLADVQKRVSELSVELEETERQLADTETEIDRIQRRIDDRERLRERREEVADRLTELRTRIDRLEAEAVEQFNTHMATLLELLGYENIERIWIKRLDPEEQPRPSFELRIVRTTEDGTAYQDSIDHLSESEREVTGLVFALAGYLVHDLHESVPVMVLDSLEAIDSERIATLVEYFREFVQYLVVALLEEDAQALADDHDVVSEI</sequence>
<evidence type="ECO:0000313" key="4">
    <source>
        <dbReference type="EMBL" id="MXR51926.1"/>
    </source>
</evidence>
<name>A0A6B0T6U9_9EURY</name>
<reference evidence="4 5" key="1">
    <citation type="submission" date="2019-12" db="EMBL/GenBank/DDBJ databases">
        <title>Isolation and characterization of three novel carbon monoxide-oxidizing members of Halobacteria from salione crusts and soils.</title>
        <authorList>
            <person name="Myers M.R."/>
            <person name="King G.M."/>
        </authorList>
    </citation>
    <scope>NUCLEOTIDE SEQUENCE [LARGE SCALE GENOMIC DNA]</scope>
    <source>
        <strain evidence="4 5">WSH3</strain>
    </source>
</reference>
<protein>
    <submittedName>
        <fullName evidence="4">Chromosome segregation protein SMC</fullName>
    </submittedName>
</protein>
<dbReference type="EMBL" id="WUUT01000003">
    <property type="protein sequence ID" value="MXR51926.1"/>
    <property type="molecule type" value="Genomic_DNA"/>
</dbReference>
<dbReference type="RefSeq" id="WP_159764048.1">
    <property type="nucleotide sequence ID" value="NZ_WUUT01000003.1"/>
</dbReference>
<dbReference type="Gene3D" id="1.10.287.510">
    <property type="entry name" value="Helix hairpin bin"/>
    <property type="match status" value="1"/>
</dbReference>
<keyword evidence="5" id="KW-1185">Reference proteome</keyword>
<dbReference type="Proteomes" id="UP000466535">
    <property type="component" value="Unassembled WGS sequence"/>
</dbReference>
<feature type="coiled-coil region" evidence="3">
    <location>
        <begin position="353"/>
        <end position="509"/>
    </location>
</feature>
<dbReference type="PANTHER" id="PTHR32114">
    <property type="entry name" value="ABC TRANSPORTER ABCH.3"/>
    <property type="match status" value="1"/>
</dbReference>
<accession>A0A6B0T6U9</accession>
<dbReference type="InterPro" id="IPR027417">
    <property type="entry name" value="P-loop_NTPase"/>
</dbReference>
<evidence type="ECO:0000256" key="1">
    <source>
        <dbReference type="ARBA" id="ARBA00023054"/>
    </source>
</evidence>
<dbReference type="PANTHER" id="PTHR32114:SF2">
    <property type="entry name" value="ABC TRANSPORTER ABCH.3"/>
    <property type="match status" value="1"/>
</dbReference>